<evidence type="ECO:0000256" key="5">
    <source>
        <dbReference type="ARBA" id="ARBA00022679"/>
    </source>
</evidence>
<reference evidence="8 9" key="1">
    <citation type="journal article" date="2011" name="Stand. Genomic Sci.">
        <title>Complete genome sequence of 'Thioalkalivibrio sulfidophilus' HL-EbGr7.</title>
        <authorList>
            <person name="Muyzer G."/>
            <person name="Sorokin D.Y."/>
            <person name="Mavromatis K."/>
            <person name="Lapidus A."/>
            <person name="Clum A."/>
            <person name="Ivanova N."/>
            <person name="Pati A."/>
            <person name="d'Haeseleer P."/>
            <person name="Woyke T."/>
            <person name="Kyrpides N.C."/>
        </authorList>
    </citation>
    <scope>NUCLEOTIDE SEQUENCE [LARGE SCALE GENOMIC DNA]</scope>
    <source>
        <strain evidence="8 9">HL-EbGR7</strain>
    </source>
</reference>
<dbReference type="PROSITE" id="PS01279">
    <property type="entry name" value="PCMT"/>
    <property type="match status" value="1"/>
</dbReference>
<evidence type="ECO:0000313" key="8">
    <source>
        <dbReference type="EMBL" id="ACL72518.1"/>
    </source>
</evidence>
<dbReference type="EC" id="2.1.1.77" evidence="7"/>
<keyword evidence="9" id="KW-1185">Reference proteome</keyword>
<dbReference type="SUPFAM" id="SSF53335">
    <property type="entry name" value="S-adenosyl-L-methionine-dependent methyltransferases"/>
    <property type="match status" value="1"/>
</dbReference>
<dbReference type="NCBIfam" id="NF001453">
    <property type="entry name" value="PRK00312.1"/>
    <property type="match status" value="1"/>
</dbReference>
<dbReference type="eggNOG" id="COG2518">
    <property type="taxonomic scope" value="Bacteria"/>
</dbReference>
<dbReference type="NCBIfam" id="TIGR00080">
    <property type="entry name" value="pimt"/>
    <property type="match status" value="1"/>
</dbReference>
<sequence length="221" mass="24298">MNTTISGIGMTSQRTRDRLVRQLEEAGIRNRRVLDVIRHTPRHLFVDEAMASRAYENTALPIGYGQTISQPYVVARMTEALLEGGPRRKVLEVGTGSGYQAAVLAPLVERVYSVERIQGLQRRAREVLSTLRIRNVSLKHSDGGWGWPEQAPFDAIMLTAAPREIPEALLQQLGEGGVLVAPVGDEGGSQKLIRITRTANGFEQEVLESVSFVPMLPGTIT</sequence>
<evidence type="ECO:0000256" key="3">
    <source>
        <dbReference type="ARBA" id="ARBA00022490"/>
    </source>
</evidence>
<keyword evidence="5 7" id="KW-0808">Transferase</keyword>
<dbReference type="STRING" id="396588.Tgr7_1433"/>
<dbReference type="InterPro" id="IPR029063">
    <property type="entry name" value="SAM-dependent_MTases_sf"/>
</dbReference>
<dbReference type="PANTHER" id="PTHR11579:SF0">
    <property type="entry name" value="PROTEIN-L-ISOASPARTATE(D-ASPARTATE) O-METHYLTRANSFERASE"/>
    <property type="match status" value="1"/>
</dbReference>
<comment type="similarity">
    <text evidence="2 7">Belongs to the methyltransferase superfamily. L-isoaspartyl/D-aspartyl protein methyltransferase family.</text>
</comment>
<dbReference type="EMBL" id="CP001339">
    <property type="protein sequence ID" value="ACL72518.1"/>
    <property type="molecule type" value="Genomic_DNA"/>
</dbReference>
<keyword evidence="4 7" id="KW-0489">Methyltransferase</keyword>
<proteinExistence type="inferred from homology"/>
<dbReference type="GO" id="GO:0005737">
    <property type="term" value="C:cytoplasm"/>
    <property type="evidence" value="ECO:0007669"/>
    <property type="project" value="UniProtKB-SubCell"/>
</dbReference>
<keyword evidence="6 7" id="KW-0949">S-adenosyl-L-methionine</keyword>
<dbReference type="InterPro" id="IPR000682">
    <property type="entry name" value="PCMT"/>
</dbReference>
<dbReference type="Proteomes" id="UP000002383">
    <property type="component" value="Chromosome"/>
</dbReference>
<comment type="catalytic activity">
    <reaction evidence="7">
        <text>[protein]-L-isoaspartate + S-adenosyl-L-methionine = [protein]-L-isoaspartate alpha-methyl ester + S-adenosyl-L-homocysteine</text>
        <dbReference type="Rhea" id="RHEA:12705"/>
        <dbReference type="Rhea" id="RHEA-COMP:12143"/>
        <dbReference type="Rhea" id="RHEA-COMP:12144"/>
        <dbReference type="ChEBI" id="CHEBI:57856"/>
        <dbReference type="ChEBI" id="CHEBI:59789"/>
        <dbReference type="ChEBI" id="CHEBI:90596"/>
        <dbReference type="ChEBI" id="CHEBI:90598"/>
        <dbReference type="EC" id="2.1.1.77"/>
    </reaction>
</comment>
<dbReference type="GO" id="GO:0032259">
    <property type="term" value="P:methylation"/>
    <property type="evidence" value="ECO:0007669"/>
    <property type="project" value="UniProtKB-KW"/>
</dbReference>
<keyword evidence="3 7" id="KW-0963">Cytoplasm</keyword>
<accession>B8GRG4</accession>
<evidence type="ECO:0000313" key="9">
    <source>
        <dbReference type="Proteomes" id="UP000002383"/>
    </source>
</evidence>
<evidence type="ECO:0000256" key="4">
    <source>
        <dbReference type="ARBA" id="ARBA00022603"/>
    </source>
</evidence>
<evidence type="ECO:0000256" key="7">
    <source>
        <dbReference type="HAMAP-Rule" id="MF_00090"/>
    </source>
</evidence>
<protein>
    <recommendedName>
        <fullName evidence="7">Protein-L-isoaspartate O-methyltransferase</fullName>
        <ecNumber evidence="7">2.1.1.77</ecNumber>
    </recommendedName>
    <alternativeName>
        <fullName evidence="7">L-isoaspartyl protein carboxyl methyltransferase</fullName>
    </alternativeName>
    <alternativeName>
        <fullName evidence="7">Protein L-isoaspartyl methyltransferase</fullName>
    </alternativeName>
    <alternativeName>
        <fullName evidence="7">Protein-beta-aspartate methyltransferase</fullName>
        <shortName evidence="7">PIMT</shortName>
    </alternativeName>
</protein>
<evidence type="ECO:0000256" key="1">
    <source>
        <dbReference type="ARBA" id="ARBA00004496"/>
    </source>
</evidence>
<evidence type="ECO:0000256" key="2">
    <source>
        <dbReference type="ARBA" id="ARBA00005369"/>
    </source>
</evidence>
<dbReference type="KEGG" id="tgr:Tgr7_1433"/>
<dbReference type="Pfam" id="PF01135">
    <property type="entry name" value="PCMT"/>
    <property type="match status" value="1"/>
</dbReference>
<organism evidence="8 9">
    <name type="scientific">Thioalkalivibrio sulfidiphilus (strain HL-EbGR7)</name>
    <dbReference type="NCBI Taxonomy" id="396588"/>
    <lineage>
        <taxon>Bacteria</taxon>
        <taxon>Pseudomonadati</taxon>
        <taxon>Pseudomonadota</taxon>
        <taxon>Gammaproteobacteria</taxon>
        <taxon>Chromatiales</taxon>
        <taxon>Ectothiorhodospiraceae</taxon>
        <taxon>Thioalkalivibrio</taxon>
    </lineage>
</organism>
<dbReference type="OrthoDB" id="9810066at2"/>
<evidence type="ECO:0000256" key="6">
    <source>
        <dbReference type="ARBA" id="ARBA00022691"/>
    </source>
</evidence>
<dbReference type="HAMAP" id="MF_00090">
    <property type="entry name" value="PIMT"/>
    <property type="match status" value="1"/>
</dbReference>
<comment type="function">
    <text evidence="7">Catalyzes the methyl esterification of L-isoaspartyl residues in peptides and proteins that result from spontaneous decomposition of normal L-aspartyl and L-asparaginyl residues. It plays a role in the repair and/or degradation of damaged proteins.</text>
</comment>
<dbReference type="GO" id="GO:0004719">
    <property type="term" value="F:protein-L-isoaspartate (D-aspartate) O-methyltransferase activity"/>
    <property type="evidence" value="ECO:0007669"/>
    <property type="project" value="UniProtKB-UniRule"/>
</dbReference>
<dbReference type="CDD" id="cd02440">
    <property type="entry name" value="AdoMet_MTases"/>
    <property type="match status" value="1"/>
</dbReference>
<dbReference type="Gene3D" id="3.40.50.150">
    <property type="entry name" value="Vaccinia Virus protein VP39"/>
    <property type="match status" value="1"/>
</dbReference>
<feature type="active site" evidence="7">
    <location>
        <position position="69"/>
    </location>
</feature>
<gene>
    <name evidence="7" type="primary">pcm</name>
    <name evidence="8" type="ordered locus">Tgr7_1433</name>
</gene>
<dbReference type="HOGENOM" id="CLU_055432_2_0_6"/>
<name>B8GRG4_THISH</name>
<comment type="subcellular location">
    <subcellularLocation>
        <location evidence="1 7">Cytoplasm</location>
    </subcellularLocation>
</comment>
<dbReference type="AlphaFoldDB" id="B8GRG4"/>
<dbReference type="PANTHER" id="PTHR11579">
    <property type="entry name" value="PROTEIN-L-ISOASPARTATE O-METHYLTRANSFERASE"/>
    <property type="match status" value="1"/>
</dbReference>
<dbReference type="FunFam" id="3.40.50.150:FF:000010">
    <property type="entry name" value="Protein-L-isoaspartate O-methyltransferase"/>
    <property type="match status" value="1"/>
</dbReference>
<dbReference type="GO" id="GO:0030091">
    <property type="term" value="P:protein repair"/>
    <property type="evidence" value="ECO:0007669"/>
    <property type="project" value="UniProtKB-UniRule"/>
</dbReference>